<gene>
    <name evidence="2" type="ORF">EYC87_11060</name>
</gene>
<accession>A0ABT3SWX4</accession>
<dbReference type="InterPro" id="IPR045760">
    <property type="entry name" value="DAP_DH_C"/>
</dbReference>
<evidence type="ECO:0000313" key="3">
    <source>
        <dbReference type="Proteomes" id="UP001143307"/>
    </source>
</evidence>
<protein>
    <submittedName>
        <fullName evidence="2">Dihydrodipicolinate reductase</fullName>
    </submittedName>
</protein>
<reference evidence="2" key="1">
    <citation type="submission" date="2019-02" db="EMBL/GenBank/DDBJ databases">
        <authorList>
            <person name="Li S.-H."/>
        </authorList>
    </citation>
    <scope>NUCLEOTIDE SEQUENCE</scope>
    <source>
        <strain evidence="2">IMCC8485</strain>
    </source>
</reference>
<dbReference type="RefSeq" id="WP_279252924.1">
    <property type="nucleotide sequence ID" value="NZ_SHNP01000003.1"/>
</dbReference>
<organism evidence="2 3">
    <name type="scientific">Candidatus Seongchinamella marina</name>
    <dbReference type="NCBI Taxonomy" id="2518990"/>
    <lineage>
        <taxon>Bacteria</taxon>
        <taxon>Pseudomonadati</taxon>
        <taxon>Pseudomonadota</taxon>
        <taxon>Gammaproteobacteria</taxon>
        <taxon>Cellvibrionales</taxon>
        <taxon>Halieaceae</taxon>
        <taxon>Seongchinamella</taxon>
    </lineage>
</organism>
<comment type="caution">
    <text evidence="2">The sequence shown here is derived from an EMBL/GenBank/DDBJ whole genome shotgun (WGS) entry which is preliminary data.</text>
</comment>
<name>A0ABT3SWX4_9GAMM</name>
<dbReference type="EMBL" id="SHNP01000003">
    <property type="protein sequence ID" value="MCX2974120.1"/>
    <property type="molecule type" value="Genomic_DNA"/>
</dbReference>
<feature type="domain" description="2,4-diaminopentanoate dehydrogenase C-terminal" evidence="1">
    <location>
        <begin position="137"/>
        <end position="342"/>
    </location>
</feature>
<evidence type="ECO:0000259" key="1">
    <source>
        <dbReference type="Pfam" id="PF19328"/>
    </source>
</evidence>
<dbReference type="CDD" id="cd24146">
    <property type="entry name" value="nat-AmDH_N_like"/>
    <property type="match status" value="1"/>
</dbReference>
<dbReference type="InterPro" id="IPR036291">
    <property type="entry name" value="NAD(P)-bd_dom_sf"/>
</dbReference>
<dbReference type="SUPFAM" id="SSF51735">
    <property type="entry name" value="NAD(P)-binding Rossmann-fold domains"/>
    <property type="match status" value="1"/>
</dbReference>
<dbReference type="Gene3D" id="3.40.50.720">
    <property type="entry name" value="NAD(P)-binding Rossmann-like Domain"/>
    <property type="match status" value="1"/>
</dbReference>
<keyword evidence="3" id="KW-1185">Reference proteome</keyword>
<evidence type="ECO:0000313" key="2">
    <source>
        <dbReference type="EMBL" id="MCX2974120.1"/>
    </source>
</evidence>
<dbReference type="Proteomes" id="UP001143307">
    <property type="component" value="Unassembled WGS sequence"/>
</dbReference>
<sequence>MFKVIQWATGGVGKAAISYIAAHPQLELVGCWVSSDDKVGRDVGEICGLPALGVIATSDVEVLMALDADCVMYSPVMADRALVSRLLASGKNVVTPLGWFYPGDRDVGDLEAACMEGGTTLHGTGIHPGGITERFPLMVSALSASITHVRAEEFSDIRTYGAPAVISDIMLFGKTPEEAATSPMVQFLGDGFGQSMEMIAAELGFDLDPDPRALHEVAVATAPIESPIGVIKPGLVAAQRFTWQRTIKGEPVITVRVNWFMGEENLDSGWGFGEGGERFEVEVTGDPSSHVTFHGWHPESIAAGLERNPGIVATANHGVSAIPYVCQAEPGIKTYLDLPLIAGRAAPALSVAE</sequence>
<dbReference type="Pfam" id="PF19328">
    <property type="entry name" value="DAP_DH_C"/>
    <property type="match status" value="1"/>
</dbReference>
<proteinExistence type="predicted"/>